<dbReference type="GO" id="GO:0004674">
    <property type="term" value="F:protein serine/threonine kinase activity"/>
    <property type="evidence" value="ECO:0007669"/>
    <property type="project" value="UniProtKB-KW"/>
</dbReference>
<dbReference type="PROSITE" id="PS00107">
    <property type="entry name" value="PROTEIN_KINASE_ATP"/>
    <property type="match status" value="1"/>
</dbReference>
<evidence type="ECO:0000313" key="8">
    <source>
        <dbReference type="EMBL" id="KAJ0399897.1"/>
    </source>
</evidence>
<keyword evidence="3 5" id="KW-0547">Nucleotide-binding</keyword>
<dbReference type="Pfam" id="PF07714">
    <property type="entry name" value="PK_Tyr_Ser-Thr"/>
    <property type="match status" value="1"/>
</dbReference>
<dbReference type="SMART" id="SM00220">
    <property type="entry name" value="S_TKc"/>
    <property type="match status" value="1"/>
</dbReference>
<keyword evidence="2" id="KW-0418">Kinase</keyword>
<dbReference type="GO" id="GO:0005886">
    <property type="term" value="C:plasma membrane"/>
    <property type="evidence" value="ECO:0007669"/>
    <property type="project" value="TreeGrafter"/>
</dbReference>
<dbReference type="PANTHER" id="PTHR24416">
    <property type="entry name" value="TYROSINE-PROTEIN KINASE RECEPTOR"/>
    <property type="match status" value="1"/>
</dbReference>
<dbReference type="Pfam" id="PF00787">
    <property type="entry name" value="PX"/>
    <property type="match status" value="1"/>
</dbReference>
<keyword evidence="4 5" id="KW-0067">ATP-binding</keyword>
<dbReference type="SUPFAM" id="SSF56112">
    <property type="entry name" value="Protein kinase-like (PK-like)"/>
    <property type="match status" value="1"/>
</dbReference>
<dbReference type="InterPro" id="IPR011009">
    <property type="entry name" value="Kinase-like_dom_sf"/>
</dbReference>
<keyword evidence="2" id="KW-0723">Serine/threonine-protein kinase</keyword>
<feature type="binding site" evidence="5">
    <location>
        <position position="243"/>
    </location>
    <ligand>
        <name>ATP</name>
        <dbReference type="ChEBI" id="CHEBI:30616"/>
    </ligand>
</feature>
<dbReference type="PROSITE" id="PS50195">
    <property type="entry name" value="PX"/>
    <property type="match status" value="1"/>
</dbReference>
<keyword evidence="2" id="KW-0808">Transferase</keyword>
<evidence type="ECO:0000256" key="5">
    <source>
        <dbReference type="PROSITE-ProRule" id="PRU10141"/>
    </source>
</evidence>
<protein>
    <recommendedName>
        <fullName evidence="10">TKL protein kinase</fullName>
    </recommendedName>
</protein>
<dbReference type="InterPro" id="IPR059179">
    <property type="entry name" value="MLKL-like_MCAfunc"/>
</dbReference>
<comment type="subcellular location">
    <subcellularLocation>
        <location evidence="1">Membrane</location>
        <topology evidence="1">Single-pass membrane protein</topology>
    </subcellularLocation>
</comment>
<dbReference type="Proteomes" id="UP001209570">
    <property type="component" value="Unassembled WGS sequence"/>
</dbReference>
<evidence type="ECO:0000256" key="4">
    <source>
        <dbReference type="ARBA" id="ARBA00022840"/>
    </source>
</evidence>
<dbReference type="GO" id="GO:0043235">
    <property type="term" value="C:receptor complex"/>
    <property type="evidence" value="ECO:0007669"/>
    <property type="project" value="TreeGrafter"/>
</dbReference>
<dbReference type="EMBL" id="JAKCXM010000168">
    <property type="protein sequence ID" value="KAJ0399897.1"/>
    <property type="molecule type" value="Genomic_DNA"/>
</dbReference>
<evidence type="ECO:0008006" key="10">
    <source>
        <dbReference type="Google" id="ProtNLM"/>
    </source>
</evidence>
<sequence length="626" mass="72063">MEVTPLLWDAAGLLQGIFNYCQGVRENQQLALRVHGRLQDLFSELERHERRGVQLSSDVLGKYMGLLKDFEQFLHRHQRKNVVCRIIMHRKTCERIQVFHEDIDQFFRLFTLSLGAELVDFKQQDAAWKAQFERDVVEQRALYIKLASDSATLLRELNTAQKKREALTVWDLARKDVSSESNIVIDRAYNTLLRYSQGINVQAPESWFIHEAQVDLDEFPIGAGAFGEVFLGYFEEHTRVAVKRLPKADERMRRDFRKEIHTWWGINHHQFVLRMYGACDVSELPFIVCEYAPHGSLDNFLLADSHSIRQLWRLLYEAAQGIAFLHSKKVVHGDIKCNNILVGTGNHARIADFGMSFTRTNSASVSKTQSQTGAVRWKAPECIDGEYPTFASDWFSFGMSVLEAASGRVPWAGVADDSIVRDNVRLGKLPPRPRDLPDDAWDLVVAMCKKEPGDRLLIGLVEPFETHGERIVIHDGYFQASMHHTQVRVDDYDEEYIAYVFRCDWKPRDGTESKTWFVPHRFSVFNRLHKDLKKRIPPSLTKLPDFPRKHRISGMFGLKMGDSEEIVEERKMALGSYMVQVLAICASLQDGRTVPELDGFLNVTREVKKHLLHRMTLDIGQEYGSP</sequence>
<dbReference type="Gene3D" id="1.20.930.20">
    <property type="entry name" value="Adaptor protein Cbl, N-terminal domain"/>
    <property type="match status" value="1"/>
</dbReference>
<evidence type="ECO:0000259" key="6">
    <source>
        <dbReference type="PROSITE" id="PS50011"/>
    </source>
</evidence>
<dbReference type="Gene3D" id="3.30.1520.10">
    <property type="entry name" value="Phox-like domain"/>
    <property type="match status" value="1"/>
</dbReference>
<dbReference type="CDD" id="cd21037">
    <property type="entry name" value="MLKL_NTD"/>
    <property type="match status" value="1"/>
</dbReference>
<evidence type="ECO:0000313" key="9">
    <source>
        <dbReference type="Proteomes" id="UP001209570"/>
    </source>
</evidence>
<dbReference type="InterPro" id="IPR050122">
    <property type="entry name" value="RTK"/>
</dbReference>
<feature type="domain" description="Protein kinase" evidence="6">
    <location>
        <begin position="215"/>
        <end position="465"/>
    </location>
</feature>
<comment type="caution">
    <text evidence="8">The sequence shown here is derived from an EMBL/GenBank/DDBJ whole genome shotgun (WGS) entry which is preliminary data.</text>
</comment>
<dbReference type="GO" id="GO:0035091">
    <property type="term" value="F:phosphatidylinositol binding"/>
    <property type="evidence" value="ECO:0007669"/>
    <property type="project" value="InterPro"/>
</dbReference>
<dbReference type="InterPro" id="IPR008271">
    <property type="entry name" value="Ser/Thr_kinase_AS"/>
</dbReference>
<dbReference type="InterPro" id="IPR001683">
    <property type="entry name" value="PX_dom"/>
</dbReference>
<dbReference type="GO" id="GO:0005524">
    <property type="term" value="F:ATP binding"/>
    <property type="evidence" value="ECO:0007669"/>
    <property type="project" value="UniProtKB-UniRule"/>
</dbReference>
<dbReference type="PROSITE" id="PS00108">
    <property type="entry name" value="PROTEIN_KINASE_ST"/>
    <property type="match status" value="1"/>
</dbReference>
<feature type="domain" description="PX" evidence="7">
    <location>
        <begin position="477"/>
        <end position="618"/>
    </location>
</feature>
<dbReference type="InterPro" id="IPR036871">
    <property type="entry name" value="PX_dom_sf"/>
</dbReference>
<dbReference type="SUPFAM" id="SSF64268">
    <property type="entry name" value="PX domain"/>
    <property type="match status" value="1"/>
</dbReference>
<dbReference type="Gene3D" id="1.10.510.10">
    <property type="entry name" value="Transferase(Phosphotransferase) domain 1"/>
    <property type="match status" value="1"/>
</dbReference>
<proteinExistence type="predicted"/>
<dbReference type="PANTHER" id="PTHR24416:SF611">
    <property type="entry name" value="TYROSINE-PROTEIN KINASE TRANSMEMBRANE RECEPTOR ROR"/>
    <property type="match status" value="1"/>
</dbReference>
<reference evidence="8" key="1">
    <citation type="submission" date="2021-12" db="EMBL/GenBank/DDBJ databases">
        <title>Prjna785345.</title>
        <authorList>
            <person name="Rujirawat T."/>
            <person name="Krajaejun T."/>
        </authorList>
    </citation>
    <scope>NUCLEOTIDE SEQUENCE</scope>
    <source>
        <strain evidence="8">Pi057C3</strain>
    </source>
</reference>
<evidence type="ECO:0000256" key="1">
    <source>
        <dbReference type="ARBA" id="ARBA00004167"/>
    </source>
</evidence>
<organism evidence="8 9">
    <name type="scientific">Pythium insidiosum</name>
    <name type="common">Pythiosis disease agent</name>
    <dbReference type="NCBI Taxonomy" id="114742"/>
    <lineage>
        <taxon>Eukaryota</taxon>
        <taxon>Sar</taxon>
        <taxon>Stramenopiles</taxon>
        <taxon>Oomycota</taxon>
        <taxon>Peronosporomycetes</taxon>
        <taxon>Pythiales</taxon>
        <taxon>Pythiaceae</taxon>
        <taxon>Pythium</taxon>
    </lineage>
</organism>
<dbReference type="GO" id="GO:0007169">
    <property type="term" value="P:cell surface receptor protein tyrosine kinase signaling pathway"/>
    <property type="evidence" value="ECO:0007669"/>
    <property type="project" value="TreeGrafter"/>
</dbReference>
<dbReference type="InterPro" id="IPR017441">
    <property type="entry name" value="Protein_kinase_ATP_BS"/>
</dbReference>
<evidence type="ECO:0000256" key="2">
    <source>
        <dbReference type="ARBA" id="ARBA00022527"/>
    </source>
</evidence>
<gene>
    <name evidence="8" type="ORF">P43SY_008103</name>
</gene>
<accession>A0AAD5M2I0</accession>
<dbReference type="InterPro" id="IPR000719">
    <property type="entry name" value="Prot_kinase_dom"/>
</dbReference>
<keyword evidence="9" id="KW-1185">Reference proteome</keyword>
<evidence type="ECO:0000256" key="3">
    <source>
        <dbReference type="ARBA" id="ARBA00022741"/>
    </source>
</evidence>
<dbReference type="GO" id="GO:0004714">
    <property type="term" value="F:transmembrane receptor protein tyrosine kinase activity"/>
    <property type="evidence" value="ECO:0007669"/>
    <property type="project" value="TreeGrafter"/>
</dbReference>
<name>A0AAD5M2I0_PYTIN</name>
<evidence type="ECO:0000259" key="7">
    <source>
        <dbReference type="PROSITE" id="PS50195"/>
    </source>
</evidence>
<dbReference type="InterPro" id="IPR001245">
    <property type="entry name" value="Ser-Thr/Tyr_kinase_cat_dom"/>
</dbReference>
<dbReference type="PROSITE" id="PS50011">
    <property type="entry name" value="PROTEIN_KINASE_DOM"/>
    <property type="match status" value="1"/>
</dbReference>
<dbReference type="InterPro" id="IPR036537">
    <property type="entry name" value="Adaptor_Cbl_N_dom_sf"/>
</dbReference>
<dbReference type="AlphaFoldDB" id="A0AAD5M2I0"/>